<evidence type="ECO:0000313" key="5">
    <source>
        <dbReference type="EMBL" id="MBT9313751.1"/>
    </source>
</evidence>
<dbReference type="PANTHER" id="PTHR30222">
    <property type="entry name" value="SPERMIDINE/PUTRESCINE-BINDING PERIPLASMIC PROTEIN"/>
    <property type="match status" value="1"/>
</dbReference>
<evidence type="ECO:0000256" key="2">
    <source>
        <dbReference type="ARBA" id="ARBA00022448"/>
    </source>
</evidence>
<dbReference type="NCBIfam" id="TIGR01409">
    <property type="entry name" value="TAT_signal_seq"/>
    <property type="match status" value="1"/>
</dbReference>
<dbReference type="PROSITE" id="PS51318">
    <property type="entry name" value="TAT"/>
    <property type="match status" value="1"/>
</dbReference>
<organism evidence="5 6">
    <name type="scientific">Leptothoe kymatousa TAU-MAC 1615</name>
    <dbReference type="NCBI Taxonomy" id="2364775"/>
    <lineage>
        <taxon>Bacteria</taxon>
        <taxon>Bacillati</taxon>
        <taxon>Cyanobacteriota</taxon>
        <taxon>Cyanophyceae</taxon>
        <taxon>Nodosilineales</taxon>
        <taxon>Cymatolegaceae</taxon>
        <taxon>Leptothoe</taxon>
        <taxon>Leptothoe kymatousa</taxon>
    </lineage>
</organism>
<dbReference type="Pfam" id="PF13416">
    <property type="entry name" value="SBP_bac_8"/>
    <property type="match status" value="1"/>
</dbReference>
<name>A0ABS5Y7D1_9CYAN</name>
<accession>A0ABS5Y7D1</accession>
<dbReference type="CDD" id="cd13590">
    <property type="entry name" value="PBP2_PotD_PotF_like"/>
    <property type="match status" value="1"/>
</dbReference>
<dbReference type="InterPro" id="IPR006311">
    <property type="entry name" value="TAT_signal"/>
</dbReference>
<evidence type="ECO:0000256" key="3">
    <source>
        <dbReference type="ARBA" id="ARBA00022729"/>
    </source>
</evidence>
<evidence type="ECO:0000256" key="4">
    <source>
        <dbReference type="ARBA" id="ARBA00022764"/>
    </source>
</evidence>
<protein>
    <submittedName>
        <fullName evidence="5">Extracellular solute-binding protein</fullName>
    </submittedName>
</protein>
<evidence type="ECO:0000256" key="1">
    <source>
        <dbReference type="ARBA" id="ARBA00004418"/>
    </source>
</evidence>
<dbReference type="PANTHER" id="PTHR30222:SF17">
    <property type="entry name" value="SPERMIDINE_PUTRESCINE-BINDING PERIPLASMIC PROTEIN"/>
    <property type="match status" value="1"/>
</dbReference>
<evidence type="ECO:0000313" key="6">
    <source>
        <dbReference type="Proteomes" id="UP001196661"/>
    </source>
</evidence>
<keyword evidence="6" id="KW-1185">Reference proteome</keyword>
<sequence>MPRRLSHNSSLLSRTSRRRFLQGSAAVLAGVGLSNCRRTVGNVDTAASETTAAAPSSGAAGDGVLHIYTWADYTDDELAAQFTEATGIDVKIDVYDSNETMLAKMQAGGGANYSLIYPSDYMVTEMIGLGMLTELDKSRLVGLDKILEKWQSPVYDPDSSHSVAFSWGTTGLLYNSEVLTTPPEDWNYLWENRDVLSRKLTMLDDVRETMGAVLSSLGYSYNATEPAQLEEAYKKLLDLKPALASFKSFGWQDELLSGDLLMSMVYSVEGIPVSLENPKFKYVIPASGSSVWTDTMVIPTSAPNVDAAYEWMNFNLQPKVSQETVERLFFATPNGEAMSMLSKELLDNKNLFPPEDLLAKCEGIAPVGDANALYDEYWTKVTSA</sequence>
<dbReference type="SUPFAM" id="SSF53850">
    <property type="entry name" value="Periplasmic binding protein-like II"/>
    <property type="match status" value="1"/>
</dbReference>
<dbReference type="InterPro" id="IPR019546">
    <property type="entry name" value="TAT_signal_bac_arc"/>
</dbReference>
<gene>
    <name evidence="5" type="ORF">IXB28_16190</name>
</gene>
<dbReference type="PIRSF" id="PIRSF019574">
    <property type="entry name" value="Periplasmic_polyamine_BP"/>
    <property type="match status" value="1"/>
</dbReference>
<dbReference type="RefSeq" id="WP_215619633.1">
    <property type="nucleotide sequence ID" value="NZ_JADOER010000016.1"/>
</dbReference>
<dbReference type="EMBL" id="JADOER010000016">
    <property type="protein sequence ID" value="MBT9313751.1"/>
    <property type="molecule type" value="Genomic_DNA"/>
</dbReference>
<comment type="caution">
    <text evidence="5">The sequence shown here is derived from an EMBL/GenBank/DDBJ whole genome shotgun (WGS) entry which is preliminary data.</text>
</comment>
<dbReference type="InterPro" id="IPR001188">
    <property type="entry name" value="Sperm_putr-bd"/>
</dbReference>
<comment type="subcellular location">
    <subcellularLocation>
        <location evidence="1">Periplasm</location>
    </subcellularLocation>
</comment>
<keyword evidence="3" id="KW-0732">Signal</keyword>
<keyword evidence="2" id="KW-0813">Transport</keyword>
<dbReference type="PRINTS" id="PR00909">
    <property type="entry name" value="SPERMDNBNDNG"/>
</dbReference>
<reference evidence="5 6" key="1">
    <citation type="journal article" date="2021" name="Mar. Drugs">
        <title>Genome Reduction and Secondary Metabolism of the Marine Sponge-Associated Cyanobacterium Leptothoe.</title>
        <authorList>
            <person name="Konstantinou D."/>
            <person name="Popin R.V."/>
            <person name="Fewer D.P."/>
            <person name="Sivonen K."/>
            <person name="Gkelis S."/>
        </authorList>
    </citation>
    <scope>NUCLEOTIDE SEQUENCE [LARGE SCALE GENOMIC DNA]</scope>
    <source>
        <strain evidence="5 6">TAU-MAC 1615</strain>
    </source>
</reference>
<dbReference type="Proteomes" id="UP001196661">
    <property type="component" value="Unassembled WGS sequence"/>
</dbReference>
<dbReference type="Gene3D" id="3.40.190.10">
    <property type="entry name" value="Periplasmic binding protein-like II"/>
    <property type="match status" value="2"/>
</dbReference>
<dbReference type="InterPro" id="IPR006059">
    <property type="entry name" value="SBP"/>
</dbReference>
<proteinExistence type="predicted"/>
<keyword evidence="4" id="KW-0574">Periplasm</keyword>